<evidence type="ECO:0000256" key="4">
    <source>
        <dbReference type="RuleBase" id="RU003719"/>
    </source>
</evidence>
<reference evidence="7 8" key="1">
    <citation type="submission" date="2016-11" db="EMBL/GenBank/DDBJ databases">
        <authorList>
            <person name="Jaros S."/>
            <person name="Januszkiewicz K."/>
            <person name="Wedrychowicz H."/>
        </authorList>
    </citation>
    <scope>NUCLEOTIDE SEQUENCE [LARGE SCALE GENOMIC DNA]</scope>
    <source>
        <strain evidence="7 8">DSM 14828</strain>
    </source>
</reference>
<proteinExistence type="inferred from homology"/>
<gene>
    <name evidence="7" type="ORF">SAMN02746064_00192</name>
</gene>
<dbReference type="PANTHER" id="PTHR43761:SF1">
    <property type="entry name" value="D-ISOMER SPECIFIC 2-HYDROXYACID DEHYDROGENASE CATALYTIC DOMAIN-CONTAINING PROTEIN-RELATED"/>
    <property type="match status" value="1"/>
</dbReference>
<dbReference type="InterPro" id="IPR050418">
    <property type="entry name" value="D-iso_2-hydroxyacid_DH_PdxB"/>
</dbReference>
<dbReference type="SUPFAM" id="SSF51735">
    <property type="entry name" value="NAD(P)-binding Rossmann-fold domains"/>
    <property type="match status" value="1"/>
</dbReference>
<dbReference type="AlphaFoldDB" id="A0A1M4SB76"/>
<dbReference type="GO" id="GO:0051287">
    <property type="term" value="F:NAD binding"/>
    <property type="evidence" value="ECO:0007669"/>
    <property type="project" value="InterPro"/>
</dbReference>
<dbReference type="PROSITE" id="PS00671">
    <property type="entry name" value="D_2_HYDROXYACID_DH_3"/>
    <property type="match status" value="1"/>
</dbReference>
<protein>
    <submittedName>
        <fullName evidence="7">Glycerate dehydrogenase</fullName>
    </submittedName>
</protein>
<organism evidence="7 8">
    <name type="scientific">Alkalibacter saccharofermentans DSM 14828</name>
    <dbReference type="NCBI Taxonomy" id="1120975"/>
    <lineage>
        <taxon>Bacteria</taxon>
        <taxon>Bacillati</taxon>
        <taxon>Bacillota</taxon>
        <taxon>Clostridia</taxon>
        <taxon>Eubacteriales</taxon>
        <taxon>Eubacteriaceae</taxon>
        <taxon>Alkalibacter</taxon>
    </lineage>
</organism>
<comment type="similarity">
    <text evidence="1 4">Belongs to the D-isomer specific 2-hydroxyacid dehydrogenase family.</text>
</comment>
<keyword evidence="2 4" id="KW-0560">Oxidoreductase</keyword>
<evidence type="ECO:0000313" key="7">
    <source>
        <dbReference type="EMBL" id="SHE29449.1"/>
    </source>
</evidence>
<dbReference type="PANTHER" id="PTHR43761">
    <property type="entry name" value="D-ISOMER SPECIFIC 2-HYDROXYACID DEHYDROGENASE FAMILY PROTEIN (AFU_ORTHOLOGUE AFUA_1G13630)"/>
    <property type="match status" value="1"/>
</dbReference>
<dbReference type="InterPro" id="IPR029753">
    <property type="entry name" value="D-isomer_DH_CS"/>
</dbReference>
<dbReference type="InterPro" id="IPR036291">
    <property type="entry name" value="NAD(P)-bd_dom_sf"/>
</dbReference>
<evidence type="ECO:0000256" key="1">
    <source>
        <dbReference type="ARBA" id="ARBA00005854"/>
    </source>
</evidence>
<dbReference type="GO" id="GO:0016616">
    <property type="term" value="F:oxidoreductase activity, acting on the CH-OH group of donors, NAD or NADP as acceptor"/>
    <property type="evidence" value="ECO:0007669"/>
    <property type="project" value="InterPro"/>
</dbReference>
<dbReference type="OrthoDB" id="9805416at2"/>
<evidence type="ECO:0000256" key="2">
    <source>
        <dbReference type="ARBA" id="ARBA00023002"/>
    </source>
</evidence>
<keyword evidence="8" id="KW-1185">Reference proteome</keyword>
<evidence type="ECO:0000259" key="6">
    <source>
        <dbReference type="Pfam" id="PF02826"/>
    </source>
</evidence>
<evidence type="ECO:0000313" key="8">
    <source>
        <dbReference type="Proteomes" id="UP000184251"/>
    </source>
</evidence>
<accession>A0A1M4SB76</accession>
<dbReference type="RefSeq" id="WP_073269190.1">
    <property type="nucleotide sequence ID" value="NZ_FQTU01000001.1"/>
</dbReference>
<dbReference type="EMBL" id="FQTU01000001">
    <property type="protein sequence ID" value="SHE29449.1"/>
    <property type="molecule type" value="Genomic_DNA"/>
</dbReference>
<dbReference type="STRING" id="1120975.SAMN02746064_00192"/>
<dbReference type="CDD" id="cd12162">
    <property type="entry name" value="2-Hacid_dh_4"/>
    <property type="match status" value="1"/>
</dbReference>
<sequence>MKIVVLDGYTLNPGDLSWNDFLKLGELIVYDRTSRDEISNHIGDAEIVLTNKTSIDKDLFKNNKNIKYVGVLATGYNVVDIAAAKDAGAVVSNIPDYGTHAVAQFTFALLLELCHRVQLHSDAVKSGQWSSSTDFCFFNNPLTELSGKTMGIVGFGRIGRQTARIAKALGMKIAVHSRSMPQTNEFDELEWCGDIHQLARESDVISLHCPLTEETRGIIDEPVLDIMKETSFLINTARGPLVDEKALYQALKDKKIAGAGLDVLSKEPPREDSPLFSLDNVLITPHIAWAAKESRERLMKIAYENLKSFLEGKPVNLV</sequence>
<evidence type="ECO:0000259" key="5">
    <source>
        <dbReference type="Pfam" id="PF00389"/>
    </source>
</evidence>
<keyword evidence="3" id="KW-0520">NAD</keyword>
<feature type="domain" description="D-isomer specific 2-hydroxyacid dehydrogenase NAD-binding" evidence="6">
    <location>
        <begin position="107"/>
        <end position="288"/>
    </location>
</feature>
<dbReference type="Proteomes" id="UP000184251">
    <property type="component" value="Unassembled WGS sequence"/>
</dbReference>
<dbReference type="FunFam" id="3.40.50.720:FF:000203">
    <property type="entry name" value="D-3-phosphoglycerate dehydrogenase (SerA)"/>
    <property type="match status" value="1"/>
</dbReference>
<dbReference type="InterPro" id="IPR006140">
    <property type="entry name" value="D-isomer_DH_NAD-bd"/>
</dbReference>
<dbReference type="Pfam" id="PF00389">
    <property type="entry name" value="2-Hacid_dh"/>
    <property type="match status" value="1"/>
</dbReference>
<evidence type="ECO:0000256" key="3">
    <source>
        <dbReference type="ARBA" id="ARBA00023027"/>
    </source>
</evidence>
<feature type="domain" description="D-isomer specific 2-hydroxyacid dehydrogenase catalytic" evidence="5">
    <location>
        <begin position="24"/>
        <end position="315"/>
    </location>
</feature>
<name>A0A1M4SB76_9FIRM</name>
<dbReference type="InterPro" id="IPR006139">
    <property type="entry name" value="D-isomer_2_OHA_DH_cat_dom"/>
</dbReference>
<dbReference type="Pfam" id="PF02826">
    <property type="entry name" value="2-Hacid_dh_C"/>
    <property type="match status" value="1"/>
</dbReference>
<dbReference type="Gene3D" id="3.40.50.720">
    <property type="entry name" value="NAD(P)-binding Rossmann-like Domain"/>
    <property type="match status" value="2"/>
</dbReference>
<dbReference type="SUPFAM" id="SSF52283">
    <property type="entry name" value="Formate/glycerate dehydrogenase catalytic domain-like"/>
    <property type="match status" value="1"/>
</dbReference>